<evidence type="ECO:0000313" key="2">
    <source>
        <dbReference type="EMBL" id="KAH1180247.1"/>
    </source>
</evidence>
<gene>
    <name evidence="2" type="ORF">KIL84_009083</name>
</gene>
<accession>A0A9D3XHW8</accession>
<name>A0A9D3XHW8_9SAUR</name>
<dbReference type="Proteomes" id="UP000827986">
    <property type="component" value="Unassembled WGS sequence"/>
</dbReference>
<organism evidence="2 3">
    <name type="scientific">Mauremys mutica</name>
    <name type="common">yellowpond turtle</name>
    <dbReference type="NCBI Taxonomy" id="74926"/>
    <lineage>
        <taxon>Eukaryota</taxon>
        <taxon>Metazoa</taxon>
        <taxon>Chordata</taxon>
        <taxon>Craniata</taxon>
        <taxon>Vertebrata</taxon>
        <taxon>Euteleostomi</taxon>
        <taxon>Archelosauria</taxon>
        <taxon>Testudinata</taxon>
        <taxon>Testudines</taxon>
        <taxon>Cryptodira</taxon>
        <taxon>Durocryptodira</taxon>
        <taxon>Testudinoidea</taxon>
        <taxon>Geoemydidae</taxon>
        <taxon>Geoemydinae</taxon>
        <taxon>Mauremys</taxon>
    </lineage>
</organism>
<keyword evidence="1" id="KW-0732">Signal</keyword>
<reference evidence="2" key="1">
    <citation type="submission" date="2021-09" db="EMBL/GenBank/DDBJ databases">
        <title>The genome of Mauremys mutica provides insights into the evolution of semi-aquatic lifestyle.</title>
        <authorList>
            <person name="Gong S."/>
            <person name="Gao Y."/>
        </authorList>
    </citation>
    <scope>NUCLEOTIDE SEQUENCE</scope>
    <source>
        <strain evidence="2">MM-2020</strain>
        <tissue evidence="2">Muscle</tissue>
    </source>
</reference>
<dbReference type="AlphaFoldDB" id="A0A9D3XHW8"/>
<evidence type="ECO:0000256" key="1">
    <source>
        <dbReference type="SAM" id="SignalP"/>
    </source>
</evidence>
<comment type="caution">
    <text evidence="2">The sequence shown here is derived from an EMBL/GenBank/DDBJ whole genome shotgun (WGS) entry which is preliminary data.</text>
</comment>
<sequence length="167" mass="18682">MAFPVRASQYFPVLMPLLLCQACTNSHAAPKNFLNNSRNFNPFTAGSPSFLLSSCCSINIPWDYLDSGMHFPICSGTQQVPPIRYLWNVWLHRNKLKSITGVWCMCIHEDNERATCATPTGMRMPENLVCKTAFVCTCKMQGSACAHMQTPHIAMPANIELLGNMHK</sequence>
<feature type="chain" id="PRO_5039381194" description="Secreted protein" evidence="1">
    <location>
        <begin position="29"/>
        <end position="167"/>
    </location>
</feature>
<proteinExistence type="predicted"/>
<evidence type="ECO:0000313" key="3">
    <source>
        <dbReference type="Proteomes" id="UP000827986"/>
    </source>
</evidence>
<keyword evidence="3" id="KW-1185">Reference proteome</keyword>
<dbReference type="EMBL" id="JAHDVG010000470">
    <property type="protein sequence ID" value="KAH1180247.1"/>
    <property type="molecule type" value="Genomic_DNA"/>
</dbReference>
<evidence type="ECO:0008006" key="4">
    <source>
        <dbReference type="Google" id="ProtNLM"/>
    </source>
</evidence>
<feature type="signal peptide" evidence="1">
    <location>
        <begin position="1"/>
        <end position="28"/>
    </location>
</feature>
<protein>
    <recommendedName>
        <fullName evidence="4">Secreted protein</fullName>
    </recommendedName>
</protein>